<feature type="compositionally biased region" description="Basic and acidic residues" evidence="1">
    <location>
        <begin position="46"/>
        <end position="57"/>
    </location>
</feature>
<keyword evidence="3" id="KW-1185">Reference proteome</keyword>
<name>A0ABW1V474_9BACL</name>
<proteinExistence type="predicted"/>
<dbReference type="RefSeq" id="WP_379235192.1">
    <property type="nucleotide sequence ID" value="NZ_JBHSTE010000004.1"/>
</dbReference>
<reference evidence="3" key="1">
    <citation type="journal article" date="2019" name="Int. J. Syst. Evol. Microbiol.">
        <title>The Global Catalogue of Microorganisms (GCM) 10K type strain sequencing project: providing services to taxonomists for standard genome sequencing and annotation.</title>
        <authorList>
            <consortium name="The Broad Institute Genomics Platform"/>
            <consortium name="The Broad Institute Genome Sequencing Center for Infectious Disease"/>
            <person name="Wu L."/>
            <person name="Ma J."/>
        </authorList>
    </citation>
    <scope>NUCLEOTIDE SEQUENCE [LARGE SCALE GENOMIC DNA]</scope>
    <source>
        <strain evidence="3">PCU 280</strain>
    </source>
</reference>
<comment type="caution">
    <text evidence="2">The sequence shown here is derived from an EMBL/GenBank/DDBJ whole genome shotgun (WGS) entry which is preliminary data.</text>
</comment>
<organism evidence="2 3">
    <name type="scientific">Paenibacillus septentrionalis</name>
    <dbReference type="NCBI Taxonomy" id="429342"/>
    <lineage>
        <taxon>Bacteria</taxon>
        <taxon>Bacillati</taxon>
        <taxon>Bacillota</taxon>
        <taxon>Bacilli</taxon>
        <taxon>Bacillales</taxon>
        <taxon>Paenibacillaceae</taxon>
        <taxon>Paenibacillus</taxon>
    </lineage>
</organism>
<protein>
    <submittedName>
        <fullName evidence="2">Uncharacterized protein</fullName>
    </submittedName>
</protein>
<evidence type="ECO:0000256" key="1">
    <source>
        <dbReference type="SAM" id="MobiDB-lite"/>
    </source>
</evidence>
<evidence type="ECO:0000313" key="3">
    <source>
        <dbReference type="Proteomes" id="UP001596233"/>
    </source>
</evidence>
<dbReference type="Proteomes" id="UP001596233">
    <property type="component" value="Unassembled WGS sequence"/>
</dbReference>
<gene>
    <name evidence="2" type="ORF">ACFP56_13190</name>
</gene>
<feature type="region of interest" description="Disordered" evidence="1">
    <location>
        <begin position="42"/>
        <end position="70"/>
    </location>
</feature>
<sequence>MTKQLLLGHVFFRSKYWRGCQRYREGRAESRVKKRSVRPCPTFSTIERDKKRSDKSCLEPSYPRGDEQQE</sequence>
<accession>A0ABW1V474</accession>
<evidence type="ECO:0000313" key="2">
    <source>
        <dbReference type="EMBL" id="MFC6333577.1"/>
    </source>
</evidence>
<dbReference type="EMBL" id="JBHSTE010000004">
    <property type="protein sequence ID" value="MFC6333577.1"/>
    <property type="molecule type" value="Genomic_DNA"/>
</dbReference>